<dbReference type="PROSITE" id="PS50853">
    <property type="entry name" value="FN3"/>
    <property type="match status" value="4"/>
</dbReference>
<feature type="region of interest" description="Disordered" evidence="2">
    <location>
        <begin position="1"/>
        <end position="28"/>
    </location>
</feature>
<feature type="domain" description="Fibronectin type-III" evidence="3">
    <location>
        <begin position="19"/>
        <end position="107"/>
    </location>
</feature>
<dbReference type="InterPro" id="IPR036116">
    <property type="entry name" value="FN3_sf"/>
</dbReference>
<dbReference type="PANTHER" id="PTHR46708:SF2">
    <property type="entry name" value="FIBRONECTIN TYPE-III DOMAIN-CONTAINING PROTEIN"/>
    <property type="match status" value="1"/>
</dbReference>
<feature type="domain" description="Fibronectin type-III" evidence="3">
    <location>
        <begin position="195"/>
        <end position="285"/>
    </location>
</feature>
<dbReference type="Gene3D" id="2.60.40.10">
    <property type="entry name" value="Immunoglobulins"/>
    <property type="match status" value="4"/>
</dbReference>
<dbReference type="InterPro" id="IPR050991">
    <property type="entry name" value="ECM_Regulatory_Proteins"/>
</dbReference>
<dbReference type="Pfam" id="PF00041">
    <property type="entry name" value="fn3"/>
    <property type="match status" value="3"/>
</dbReference>
<organism evidence="4 5">
    <name type="scientific">Pseudomonas fluorescens</name>
    <dbReference type="NCBI Taxonomy" id="294"/>
    <lineage>
        <taxon>Bacteria</taxon>
        <taxon>Pseudomonadati</taxon>
        <taxon>Pseudomonadota</taxon>
        <taxon>Gammaproteobacteria</taxon>
        <taxon>Pseudomonadales</taxon>
        <taxon>Pseudomonadaceae</taxon>
        <taxon>Pseudomonas</taxon>
    </lineage>
</organism>
<dbReference type="RefSeq" id="WP_150785286.1">
    <property type="nucleotide sequence ID" value="NZ_CABVII010000043.1"/>
</dbReference>
<feature type="domain" description="Fibronectin type-III" evidence="3">
    <location>
        <begin position="287"/>
        <end position="376"/>
    </location>
</feature>
<gene>
    <name evidence="4" type="ORF">PS862_05725</name>
</gene>
<reference evidence="4 5" key="1">
    <citation type="submission" date="2019-09" db="EMBL/GenBank/DDBJ databases">
        <authorList>
            <person name="Chandra G."/>
            <person name="Truman W A."/>
        </authorList>
    </citation>
    <scope>NUCLEOTIDE SEQUENCE [LARGE SCALE GENOMIC DNA]</scope>
    <source>
        <strain evidence="4">PS862</strain>
    </source>
</reference>
<evidence type="ECO:0000256" key="2">
    <source>
        <dbReference type="SAM" id="MobiDB-lite"/>
    </source>
</evidence>
<dbReference type="InterPro" id="IPR013783">
    <property type="entry name" value="Ig-like_fold"/>
</dbReference>
<sequence>MSDPSSASFDTPDGTPPSKPGTPVFSAVSPTTATATWTASTDNVAVTGYQISLDGAAPITTTELSHTFNGLKDSTTYRIEVRAIDAEGNLSDPSSASFDTPDVTPPSKPGTPAATDISYASATLQWSASTDNVAVTGYEVWLNASLLKTVTDTRYTATGLKDNTSYTFKIIAKDAAGNSSETALVMFTTKVDTTPPAKPTALVATNVSSRAAILTWSNTYDDLRVDHYEILSGDSVIAATETRTPAYLLTGLVAGTEYSLRVCALDTAGNRSAVSDPVVVKTPRLGAPKNARVTAVQSNTVKFEWDRPDDAIGLLGYHTVVRLPNGSDIKYNFPVRAITATPLGAAKRFQVSITAYDAAQIDSEPLTFEIATTGAVARPGTPKFLRLVRLEPDSAYFEWDAPDGPTRPDKYNITLKGPDGIQSAETVSANILFNGSYYDYIEYELSVTASNEAGNLLPTVIKFAGSIGRN</sequence>
<protein>
    <recommendedName>
        <fullName evidence="3">Fibronectin type-III domain-containing protein</fullName>
    </recommendedName>
</protein>
<proteinExistence type="predicted"/>
<evidence type="ECO:0000313" key="4">
    <source>
        <dbReference type="EMBL" id="VVP55995.1"/>
    </source>
</evidence>
<feature type="domain" description="Fibronectin type-III" evidence="3">
    <location>
        <begin position="108"/>
        <end position="192"/>
    </location>
</feature>
<dbReference type="Proteomes" id="UP000385207">
    <property type="component" value="Unassembled WGS sequence"/>
</dbReference>
<dbReference type="AlphaFoldDB" id="A0A5E7Q2K7"/>
<dbReference type="EMBL" id="CABVII010000043">
    <property type="protein sequence ID" value="VVP55995.1"/>
    <property type="molecule type" value="Genomic_DNA"/>
</dbReference>
<accession>A0A5E7Q2K7</accession>
<feature type="region of interest" description="Disordered" evidence="2">
    <location>
        <begin position="88"/>
        <end position="114"/>
    </location>
</feature>
<dbReference type="SMART" id="SM00060">
    <property type="entry name" value="FN3"/>
    <property type="match status" value="5"/>
</dbReference>
<evidence type="ECO:0000256" key="1">
    <source>
        <dbReference type="ARBA" id="ARBA00022737"/>
    </source>
</evidence>
<dbReference type="CDD" id="cd00063">
    <property type="entry name" value="FN3"/>
    <property type="match status" value="4"/>
</dbReference>
<dbReference type="OrthoDB" id="6845000at2"/>
<dbReference type="InterPro" id="IPR003961">
    <property type="entry name" value="FN3_dom"/>
</dbReference>
<name>A0A5E7Q2K7_PSEFL</name>
<evidence type="ECO:0000313" key="5">
    <source>
        <dbReference type="Proteomes" id="UP000385207"/>
    </source>
</evidence>
<dbReference type="SUPFAM" id="SSF49265">
    <property type="entry name" value="Fibronectin type III"/>
    <property type="match status" value="3"/>
</dbReference>
<evidence type="ECO:0000259" key="3">
    <source>
        <dbReference type="PROSITE" id="PS50853"/>
    </source>
</evidence>
<keyword evidence="1" id="KW-0677">Repeat</keyword>
<dbReference type="PANTHER" id="PTHR46708">
    <property type="entry name" value="TENASCIN"/>
    <property type="match status" value="1"/>
</dbReference>